<protein>
    <submittedName>
        <fullName evidence="5">Helix-turn-helix transcriptional regulator</fullName>
    </submittedName>
</protein>
<gene>
    <name evidence="5" type="ORF">ICL07_12520</name>
</gene>
<evidence type="ECO:0000313" key="5">
    <source>
        <dbReference type="EMBL" id="MBC9931205.1"/>
    </source>
</evidence>
<dbReference type="InterPro" id="IPR046532">
    <property type="entry name" value="DUF6597"/>
</dbReference>
<keyword evidence="6" id="KW-1185">Reference proteome</keyword>
<dbReference type="Proteomes" id="UP000659124">
    <property type="component" value="Unassembled WGS sequence"/>
</dbReference>
<dbReference type="Gene3D" id="1.10.10.60">
    <property type="entry name" value="Homeodomain-like"/>
    <property type="match status" value="2"/>
</dbReference>
<dbReference type="PROSITE" id="PS01124">
    <property type="entry name" value="HTH_ARAC_FAMILY_2"/>
    <property type="match status" value="1"/>
</dbReference>
<dbReference type="RefSeq" id="WP_188088242.1">
    <property type="nucleotide sequence ID" value="NZ_JACVFC010000001.1"/>
</dbReference>
<dbReference type="SMART" id="SM00342">
    <property type="entry name" value="HTH_ARAC"/>
    <property type="match status" value="1"/>
</dbReference>
<evidence type="ECO:0000256" key="2">
    <source>
        <dbReference type="ARBA" id="ARBA00023125"/>
    </source>
</evidence>
<reference evidence="5 6" key="1">
    <citation type="submission" date="2020-09" db="EMBL/GenBank/DDBJ databases">
        <title>Genome sequences of type strains of Chitinophaga qingshengii and Chitinophaga varians.</title>
        <authorList>
            <person name="Kittiwongwattana C."/>
        </authorList>
    </citation>
    <scope>NUCLEOTIDE SEQUENCE [LARGE SCALE GENOMIC DNA]</scope>
    <source>
        <strain evidence="5 6">JCM 30026</strain>
    </source>
</reference>
<keyword evidence="3" id="KW-0804">Transcription</keyword>
<accession>A0ABR7TL35</accession>
<evidence type="ECO:0000256" key="1">
    <source>
        <dbReference type="ARBA" id="ARBA00023015"/>
    </source>
</evidence>
<dbReference type="InterPro" id="IPR018060">
    <property type="entry name" value="HTH_AraC"/>
</dbReference>
<feature type="domain" description="HTH araC/xylS-type" evidence="4">
    <location>
        <begin position="151"/>
        <end position="251"/>
    </location>
</feature>
<dbReference type="PANTHER" id="PTHR46796:SF13">
    <property type="entry name" value="HTH-TYPE TRANSCRIPTIONAL ACTIVATOR RHAS"/>
    <property type="match status" value="1"/>
</dbReference>
<dbReference type="EMBL" id="JACVFC010000001">
    <property type="protein sequence ID" value="MBC9931205.1"/>
    <property type="molecule type" value="Genomic_DNA"/>
</dbReference>
<proteinExistence type="predicted"/>
<dbReference type="Pfam" id="PF20240">
    <property type="entry name" value="DUF6597"/>
    <property type="match status" value="1"/>
</dbReference>
<dbReference type="InterPro" id="IPR009057">
    <property type="entry name" value="Homeodomain-like_sf"/>
</dbReference>
<dbReference type="Pfam" id="PF12833">
    <property type="entry name" value="HTH_18"/>
    <property type="match status" value="1"/>
</dbReference>
<keyword evidence="1" id="KW-0805">Transcription regulation</keyword>
<dbReference type="InterPro" id="IPR050204">
    <property type="entry name" value="AraC_XylS_family_regulators"/>
</dbReference>
<sequence length="255" mass="28924">MEIFLPSPPLQPFIQAYKVIESQDEKVNRVVPDTAPAMAFRFKGQICYLENESTLLLPASVITGIRNTVRLIHYQPHTSTMIVQLKAAGAAAFFKPPLHELFGQNVSLDHFFHRQSIADIEEQLSAAASHTQRVALLDKFLLSHLQTPRQDTLVLNALQQLHTTNGDISIKALAAAHYLSQDAFEKRFRKIIGTTPKQMASIIRMRTLLQQPVTQRHFTHLALEAGYFDQAHFNRSFKQFTGLTPTAFYQAPLFW</sequence>
<keyword evidence="2" id="KW-0238">DNA-binding</keyword>
<dbReference type="SUPFAM" id="SSF46689">
    <property type="entry name" value="Homeodomain-like"/>
    <property type="match status" value="1"/>
</dbReference>
<organism evidence="5 6">
    <name type="scientific">Chitinophaga qingshengii</name>
    <dbReference type="NCBI Taxonomy" id="1569794"/>
    <lineage>
        <taxon>Bacteria</taxon>
        <taxon>Pseudomonadati</taxon>
        <taxon>Bacteroidota</taxon>
        <taxon>Chitinophagia</taxon>
        <taxon>Chitinophagales</taxon>
        <taxon>Chitinophagaceae</taxon>
        <taxon>Chitinophaga</taxon>
    </lineage>
</organism>
<comment type="caution">
    <text evidence="5">The sequence shown here is derived from an EMBL/GenBank/DDBJ whole genome shotgun (WGS) entry which is preliminary data.</text>
</comment>
<evidence type="ECO:0000313" key="6">
    <source>
        <dbReference type="Proteomes" id="UP000659124"/>
    </source>
</evidence>
<dbReference type="PANTHER" id="PTHR46796">
    <property type="entry name" value="HTH-TYPE TRANSCRIPTIONAL ACTIVATOR RHAS-RELATED"/>
    <property type="match status" value="1"/>
</dbReference>
<evidence type="ECO:0000259" key="4">
    <source>
        <dbReference type="PROSITE" id="PS01124"/>
    </source>
</evidence>
<name>A0ABR7TL35_9BACT</name>
<evidence type="ECO:0000256" key="3">
    <source>
        <dbReference type="ARBA" id="ARBA00023163"/>
    </source>
</evidence>